<dbReference type="OrthoDB" id="4244765at2"/>
<dbReference type="Proteomes" id="UP000435837">
    <property type="component" value="Unassembled WGS sequence"/>
</dbReference>
<evidence type="ECO:0000313" key="2">
    <source>
        <dbReference type="EMBL" id="WUS20899.1"/>
    </source>
</evidence>
<dbReference type="GeneID" id="96640668"/>
<evidence type="ECO:0000313" key="4">
    <source>
        <dbReference type="Proteomes" id="UP001432292"/>
    </source>
</evidence>
<evidence type="ECO:0000313" key="3">
    <source>
        <dbReference type="Proteomes" id="UP000435837"/>
    </source>
</evidence>
<dbReference type="RefSeq" id="WP_159472057.1">
    <property type="nucleotide sequence ID" value="NZ_BAAATH010000041.1"/>
</dbReference>
<evidence type="ECO:0000313" key="1">
    <source>
        <dbReference type="EMBL" id="GFE05609.1"/>
    </source>
</evidence>
<reference evidence="2" key="2">
    <citation type="submission" date="2022-10" db="EMBL/GenBank/DDBJ databases">
        <title>The complete genomes of actinobacterial strains from the NBC collection.</title>
        <authorList>
            <person name="Joergensen T.S."/>
            <person name="Alvarez Arevalo M."/>
            <person name="Sterndorff E.B."/>
            <person name="Faurdal D."/>
            <person name="Vuksanovic O."/>
            <person name="Mourched A.-S."/>
            <person name="Charusanti P."/>
            <person name="Shaw S."/>
            <person name="Blin K."/>
            <person name="Weber T."/>
        </authorList>
    </citation>
    <scope>NUCLEOTIDE SEQUENCE</scope>
    <source>
        <strain evidence="2">NBC_01256</strain>
    </source>
</reference>
<reference evidence="1 3" key="1">
    <citation type="submission" date="2019-12" db="EMBL/GenBank/DDBJ databases">
        <title>Whole genome shotgun sequence of Streptomyces caniferus NBRC 15389.</title>
        <authorList>
            <person name="Ichikawa N."/>
            <person name="Kimura A."/>
            <person name="Kitahashi Y."/>
            <person name="Komaki H."/>
            <person name="Tamura T."/>
        </authorList>
    </citation>
    <scope>NUCLEOTIDE SEQUENCE [LARGE SCALE GENOMIC DNA]</scope>
    <source>
        <strain evidence="1 3">NBRC 15389</strain>
    </source>
</reference>
<organism evidence="1 3">
    <name type="scientific">Streptomyces caniferus</name>
    <dbReference type="NCBI Taxonomy" id="285557"/>
    <lineage>
        <taxon>Bacteria</taxon>
        <taxon>Bacillati</taxon>
        <taxon>Actinomycetota</taxon>
        <taxon>Actinomycetes</taxon>
        <taxon>Kitasatosporales</taxon>
        <taxon>Streptomycetaceae</taxon>
        <taxon>Streptomyces</taxon>
    </lineage>
</organism>
<accession>A0A640S382</accession>
<dbReference type="AlphaFoldDB" id="A0A640S382"/>
<gene>
    <name evidence="2" type="ORF">OG727_00500</name>
    <name evidence="1" type="ORF">Scani_18770</name>
</gene>
<keyword evidence="4" id="KW-1185">Reference proteome</keyword>
<proteinExistence type="predicted"/>
<dbReference type="EMBL" id="BLIN01000003">
    <property type="protein sequence ID" value="GFE05609.1"/>
    <property type="molecule type" value="Genomic_DNA"/>
</dbReference>
<protein>
    <submittedName>
        <fullName evidence="1">Uncharacterized protein</fullName>
    </submittedName>
</protein>
<sequence length="119" mass="13134">MRGVGLRQVDALWAGARSVEVCSRWPRDGERSVMVGGVVEIAELAGLLETDLTADPFTCMCWGDVTFTVRGERGRVLGVLTHHLDGGLDWEEWGGEVPLLRLRELSQWLAEHGVVSHNP</sequence>
<dbReference type="Proteomes" id="UP001432292">
    <property type="component" value="Chromosome"/>
</dbReference>
<dbReference type="EMBL" id="CP108473">
    <property type="protein sequence ID" value="WUS20899.1"/>
    <property type="molecule type" value="Genomic_DNA"/>
</dbReference>
<name>A0A640S382_9ACTN</name>